<dbReference type="Proteomes" id="UP000184330">
    <property type="component" value="Unassembled WGS sequence"/>
</dbReference>
<evidence type="ECO:0000313" key="2">
    <source>
        <dbReference type="Proteomes" id="UP000184330"/>
    </source>
</evidence>
<gene>
    <name evidence="1" type="ORF">PAC_00124</name>
</gene>
<reference evidence="1 2" key="1">
    <citation type="submission" date="2016-03" db="EMBL/GenBank/DDBJ databases">
        <authorList>
            <person name="Ploux O."/>
        </authorList>
    </citation>
    <scope>NUCLEOTIDE SEQUENCE [LARGE SCALE GENOMIC DNA]</scope>
    <source>
        <strain evidence="1 2">UAMH 11012</strain>
    </source>
</reference>
<sequence>MPNPQKIFLGLLAMSNSPELAAGKQTDSCPGFPPNTIEFSSLFHQPTPPLVSNEFKASWIQHKWNVNISHITGGFLYNSPTAGKVRVDQSYDMNIGSSIFDYTNISSNGLVSNIMYLFTPSIASPPSIFSDYVNSNFPLFTQDMLQTNGAVFTGLTHRDKNGKVASWSFLYQNAIPVTVFLNECNTVVGYDYFAPEFRTRVVTEFFNVEVGLVPGEVFKLPP</sequence>
<proteinExistence type="predicted"/>
<organism evidence="1 2">
    <name type="scientific">Phialocephala subalpina</name>
    <dbReference type="NCBI Taxonomy" id="576137"/>
    <lineage>
        <taxon>Eukaryota</taxon>
        <taxon>Fungi</taxon>
        <taxon>Dikarya</taxon>
        <taxon>Ascomycota</taxon>
        <taxon>Pezizomycotina</taxon>
        <taxon>Leotiomycetes</taxon>
        <taxon>Helotiales</taxon>
        <taxon>Mollisiaceae</taxon>
        <taxon>Phialocephala</taxon>
        <taxon>Phialocephala fortinii species complex</taxon>
    </lineage>
</organism>
<dbReference type="OrthoDB" id="3535343at2759"/>
<keyword evidence="2" id="KW-1185">Reference proteome</keyword>
<dbReference type="EMBL" id="FJOG01000001">
    <property type="protein sequence ID" value="CZR50252.1"/>
    <property type="molecule type" value="Genomic_DNA"/>
</dbReference>
<evidence type="ECO:0000313" key="1">
    <source>
        <dbReference type="EMBL" id="CZR50252.1"/>
    </source>
</evidence>
<protein>
    <submittedName>
        <fullName evidence="1">Uncharacterized protein</fullName>
    </submittedName>
</protein>
<accession>A0A1L7WBT8</accession>
<dbReference type="AlphaFoldDB" id="A0A1L7WBT8"/>
<name>A0A1L7WBT8_9HELO</name>